<name>A0A3P8MDB8_TSUPA</name>
<proteinExistence type="predicted"/>
<evidence type="ECO:0000313" key="1">
    <source>
        <dbReference type="EMBL" id="VDR40206.1"/>
    </source>
</evidence>
<protein>
    <submittedName>
        <fullName evidence="1">Uncharacterized protein</fullName>
    </submittedName>
</protein>
<organism evidence="1 2">
    <name type="scientific">Tsukamurella paurometabola</name>
    <name type="common">Corynebacterium paurometabolum</name>
    <dbReference type="NCBI Taxonomy" id="2061"/>
    <lineage>
        <taxon>Bacteria</taxon>
        <taxon>Bacillati</taxon>
        <taxon>Actinomycetota</taxon>
        <taxon>Actinomycetes</taxon>
        <taxon>Mycobacteriales</taxon>
        <taxon>Tsukamurellaceae</taxon>
        <taxon>Tsukamurella</taxon>
    </lineage>
</organism>
<gene>
    <name evidence="1" type="ORF">NCTC10741_03362</name>
</gene>
<dbReference type="AlphaFoldDB" id="A0A3P8MDB8"/>
<dbReference type="EMBL" id="LR131273">
    <property type="protein sequence ID" value="VDR40206.1"/>
    <property type="molecule type" value="Genomic_DNA"/>
</dbReference>
<sequence length="73" mass="8036">MTDYSDQDENNASAEAQRAETIYNLGDDVPITADFLRNVPFTGRFEDLYGQLVGHTAVALAAIERRANMRGGD</sequence>
<accession>A0A3P8MDB8</accession>
<evidence type="ECO:0000313" key="2">
    <source>
        <dbReference type="Proteomes" id="UP000271626"/>
    </source>
</evidence>
<reference evidence="1 2" key="1">
    <citation type="submission" date="2018-12" db="EMBL/GenBank/DDBJ databases">
        <authorList>
            <consortium name="Pathogen Informatics"/>
        </authorList>
    </citation>
    <scope>NUCLEOTIDE SEQUENCE [LARGE SCALE GENOMIC DNA]</scope>
    <source>
        <strain evidence="1 2">NCTC10741</strain>
    </source>
</reference>
<dbReference type="RefSeq" id="WP_126197220.1">
    <property type="nucleotide sequence ID" value="NZ_CP085954.1"/>
</dbReference>
<dbReference type="Proteomes" id="UP000271626">
    <property type="component" value="Chromosome"/>
</dbReference>